<name>A0A5N7AJC4_9EURO</name>
<proteinExistence type="predicted"/>
<dbReference type="OrthoDB" id="5426109at2759"/>
<dbReference type="EMBL" id="ML737575">
    <property type="protein sequence ID" value="KAE8369268.1"/>
    <property type="molecule type" value="Genomic_DNA"/>
</dbReference>
<dbReference type="InterPro" id="IPR032675">
    <property type="entry name" value="LRR_dom_sf"/>
</dbReference>
<protein>
    <recommendedName>
        <fullName evidence="3">F-box domain-containing protein</fullName>
    </recommendedName>
</protein>
<dbReference type="GeneID" id="43656164"/>
<keyword evidence="2" id="KW-1185">Reference proteome</keyword>
<dbReference type="SUPFAM" id="SSF52047">
    <property type="entry name" value="RNI-like"/>
    <property type="match status" value="1"/>
</dbReference>
<dbReference type="RefSeq" id="XP_031932349.1">
    <property type="nucleotide sequence ID" value="XM_032071718.1"/>
</dbReference>
<gene>
    <name evidence="1" type="ORF">BDV27DRAFT_153148</name>
</gene>
<dbReference type="Proteomes" id="UP000326268">
    <property type="component" value="Unassembled WGS sequence"/>
</dbReference>
<reference evidence="1 2" key="1">
    <citation type="submission" date="2019-04" db="EMBL/GenBank/DDBJ databases">
        <title>Friends and foes A comparative genomics studyof 23 Aspergillus species from section Flavi.</title>
        <authorList>
            <consortium name="DOE Joint Genome Institute"/>
            <person name="Kjaerbolling I."/>
            <person name="Vesth T."/>
            <person name="Frisvad J.C."/>
            <person name="Nybo J.L."/>
            <person name="Theobald S."/>
            <person name="Kildgaard S."/>
            <person name="Isbrandt T."/>
            <person name="Kuo A."/>
            <person name="Sato A."/>
            <person name="Lyhne E.K."/>
            <person name="Kogle M.E."/>
            <person name="Wiebenga A."/>
            <person name="Kun R.S."/>
            <person name="Lubbers R.J."/>
            <person name="Makela M.R."/>
            <person name="Barry K."/>
            <person name="Chovatia M."/>
            <person name="Clum A."/>
            <person name="Daum C."/>
            <person name="Haridas S."/>
            <person name="He G."/>
            <person name="LaButti K."/>
            <person name="Lipzen A."/>
            <person name="Mondo S."/>
            <person name="Riley R."/>
            <person name="Salamov A."/>
            <person name="Simmons B.A."/>
            <person name="Magnuson J.K."/>
            <person name="Henrissat B."/>
            <person name="Mortensen U.H."/>
            <person name="Larsen T.O."/>
            <person name="Devries R.P."/>
            <person name="Grigoriev I.V."/>
            <person name="Machida M."/>
            <person name="Baker S.E."/>
            <person name="Andersen M.R."/>
        </authorList>
    </citation>
    <scope>NUCLEOTIDE SEQUENCE [LARGE SCALE GENOMIC DNA]</scope>
    <source>
        <strain evidence="1 2">CBS 763.97</strain>
    </source>
</reference>
<evidence type="ECO:0000313" key="1">
    <source>
        <dbReference type="EMBL" id="KAE8369268.1"/>
    </source>
</evidence>
<organism evidence="1 2">
    <name type="scientific">Aspergillus caelatus</name>
    <dbReference type="NCBI Taxonomy" id="61420"/>
    <lineage>
        <taxon>Eukaryota</taxon>
        <taxon>Fungi</taxon>
        <taxon>Dikarya</taxon>
        <taxon>Ascomycota</taxon>
        <taxon>Pezizomycotina</taxon>
        <taxon>Eurotiomycetes</taxon>
        <taxon>Eurotiomycetidae</taxon>
        <taxon>Eurotiales</taxon>
        <taxon>Aspergillaceae</taxon>
        <taxon>Aspergillus</taxon>
        <taxon>Aspergillus subgen. Circumdati</taxon>
    </lineage>
</organism>
<dbReference type="Gene3D" id="3.80.10.10">
    <property type="entry name" value="Ribonuclease Inhibitor"/>
    <property type="match status" value="1"/>
</dbReference>
<dbReference type="AlphaFoldDB" id="A0A5N7AJC4"/>
<sequence>MVANSYQSTRSALLIAEIVALIIENVDTASDLLACARVNTSRQRFVQNMSFVKHLLVAPEQPAYTNCGGSCGRPKCFEKPRMMRHREESRLLLRAQPKGISSIMIPFELVHHNVEYICDYLGQESIGFLAINNHDCTHIVCYKQVGGPNIGGVQFPRFKELQIIKLLPHPDRSIFSSRILVEAVAKCKNLRAIDIPALLLGNIHGNYPNIHFLLDIARGCPLLQKLSVGYTGVSEVNEPLLLDILKALPRLEFLKLGSAFRMYGTELQDLAQHCPRLTFLELPSANLYISLAQLTQTLPFHHLEIIRFENIFLKNPRHIRRGTKFQTLVTEWSRIFPKLRTVPFVSESDAPPALREILEQEGPSVSSHEEPPSPDSDEEDLFYSDWHRAMLQFCEALNYRDYDDGVVAKLQYMWETNMEIETFGWPVLSSGVIIHPFWHSTSRVRYSQ</sequence>
<evidence type="ECO:0008006" key="3">
    <source>
        <dbReference type="Google" id="ProtNLM"/>
    </source>
</evidence>
<evidence type="ECO:0000313" key="2">
    <source>
        <dbReference type="Proteomes" id="UP000326268"/>
    </source>
</evidence>
<accession>A0A5N7AJC4</accession>